<reference evidence="1" key="1">
    <citation type="submission" date="2008-01" db="EMBL/GenBank/DDBJ databases">
        <authorList>
            <person name="Fulton L."/>
            <person name="Clifton S."/>
            <person name="Fulton B."/>
            <person name="Xu J."/>
            <person name="Minx P."/>
            <person name="Pepin K.H."/>
            <person name="Johnson M."/>
            <person name="Thiruvilangam P."/>
            <person name="Bhonagiri V."/>
            <person name="Nash W.E."/>
            <person name="Mardis E.R."/>
            <person name="Wilson R.K."/>
        </authorList>
    </citation>
    <scope>NUCLEOTIDE SEQUENCE [LARGE SCALE GENOMIC DNA]</scope>
    <source>
        <strain evidence="1">DSM 17244</strain>
    </source>
</reference>
<dbReference type="HOGENOM" id="CLU_2582031_0_0_9"/>
<accession>B1C8G4</accession>
<proteinExistence type="predicted"/>
<dbReference type="EMBL" id="ABIL02000005">
    <property type="protein sequence ID" value="EDS73301.1"/>
    <property type="molecule type" value="Genomic_DNA"/>
</dbReference>
<name>B1C8G4_9FIRM</name>
<sequence length="80" mass="8933">MSGALYFIFGRTKINGVWGKAPKRVFGTLPEEAGRSPANKLHRCSGQVLKSVLKKSLDKQRMAGYGAEPLIYLFFVEERS</sequence>
<gene>
    <name evidence="1" type="ORF">ANASTE_01021</name>
</gene>
<comment type="caution">
    <text evidence="1">The sequence shown here is derived from an EMBL/GenBank/DDBJ whole genome shotgun (WGS) entry which is preliminary data.</text>
</comment>
<protein>
    <submittedName>
        <fullName evidence="1">Uncharacterized protein</fullName>
    </submittedName>
</protein>
<keyword evidence="2" id="KW-1185">Reference proteome</keyword>
<dbReference type="STRING" id="445971.ANASTE_01021"/>
<reference evidence="1" key="2">
    <citation type="submission" date="2013-08" db="EMBL/GenBank/DDBJ databases">
        <title>Draft genome sequence of Anaerofustis stercorihominis (DSM 17244).</title>
        <authorList>
            <person name="Sudarsanam P."/>
            <person name="Ley R."/>
            <person name="Guruge J."/>
            <person name="Turnbaugh P.J."/>
            <person name="Mahowald M."/>
            <person name="Liep D."/>
            <person name="Gordon J."/>
        </authorList>
    </citation>
    <scope>NUCLEOTIDE SEQUENCE</scope>
    <source>
        <strain evidence="1">DSM 17244</strain>
    </source>
</reference>
<organism evidence="1 2">
    <name type="scientific">Anaerofustis stercorihominis DSM 17244</name>
    <dbReference type="NCBI Taxonomy" id="445971"/>
    <lineage>
        <taxon>Bacteria</taxon>
        <taxon>Bacillati</taxon>
        <taxon>Bacillota</taxon>
        <taxon>Clostridia</taxon>
        <taxon>Eubacteriales</taxon>
        <taxon>Eubacteriaceae</taxon>
        <taxon>Anaerofustis</taxon>
    </lineage>
</organism>
<dbReference type="AlphaFoldDB" id="B1C8G4"/>
<evidence type="ECO:0000313" key="2">
    <source>
        <dbReference type="Proteomes" id="UP000005178"/>
    </source>
</evidence>
<evidence type="ECO:0000313" key="1">
    <source>
        <dbReference type="EMBL" id="EDS73301.1"/>
    </source>
</evidence>
<dbReference type="Proteomes" id="UP000005178">
    <property type="component" value="Unassembled WGS sequence"/>
</dbReference>